<dbReference type="AlphaFoldDB" id="A0A543KF22"/>
<proteinExistence type="predicted"/>
<reference evidence="1 2" key="1">
    <citation type="submission" date="2019-06" db="EMBL/GenBank/DDBJ databases">
        <title>Genomic Encyclopedia of Archaeal and Bacterial Type Strains, Phase II (KMG-II): from individual species to whole genera.</title>
        <authorList>
            <person name="Goeker M."/>
        </authorList>
    </citation>
    <scope>NUCLEOTIDE SEQUENCE [LARGE SCALE GENOMIC DNA]</scope>
    <source>
        <strain evidence="1 2">DSM 18423</strain>
    </source>
</reference>
<comment type="caution">
    <text evidence="1">The sequence shown here is derived from an EMBL/GenBank/DDBJ whole genome shotgun (WGS) entry which is preliminary data.</text>
</comment>
<sequence>MIVHKSGKIWAKLLSLCRASALFGIFDAKCQDSDVGQAGRAKCVGWNRKPGTW</sequence>
<organism evidence="1 2">
    <name type="scientific">Roseinatronobacter monicus</name>
    <dbReference type="NCBI Taxonomy" id="393481"/>
    <lineage>
        <taxon>Bacteria</taxon>
        <taxon>Pseudomonadati</taxon>
        <taxon>Pseudomonadota</taxon>
        <taxon>Alphaproteobacteria</taxon>
        <taxon>Rhodobacterales</taxon>
        <taxon>Paracoccaceae</taxon>
        <taxon>Roseinatronobacter</taxon>
    </lineage>
</organism>
<keyword evidence="2" id="KW-1185">Reference proteome</keyword>
<evidence type="ECO:0000313" key="1">
    <source>
        <dbReference type="EMBL" id="TQM93680.1"/>
    </source>
</evidence>
<dbReference type="EMBL" id="VFPT01000001">
    <property type="protein sequence ID" value="TQM93680.1"/>
    <property type="molecule type" value="Genomic_DNA"/>
</dbReference>
<accession>A0A543KF22</accession>
<gene>
    <name evidence="1" type="ORF">BD293_2325</name>
</gene>
<dbReference type="Proteomes" id="UP000320582">
    <property type="component" value="Unassembled WGS sequence"/>
</dbReference>
<protein>
    <submittedName>
        <fullName evidence="1">Uncharacterized protein</fullName>
    </submittedName>
</protein>
<name>A0A543KF22_9RHOB</name>
<evidence type="ECO:0000313" key="2">
    <source>
        <dbReference type="Proteomes" id="UP000320582"/>
    </source>
</evidence>